<evidence type="ECO:0000313" key="2">
    <source>
        <dbReference type="EMBL" id="CCI86916.1"/>
    </source>
</evidence>
<dbReference type="EMBL" id="AYZO01000033">
    <property type="protein sequence ID" value="KRN10216.1"/>
    <property type="molecule type" value="Genomic_DNA"/>
</dbReference>
<dbReference type="InterPro" id="IPR001199">
    <property type="entry name" value="Cyt_B5-like_heme/steroid-bd"/>
</dbReference>
<evidence type="ECO:0000259" key="1">
    <source>
        <dbReference type="SMART" id="SM01117"/>
    </source>
</evidence>
<proteinExistence type="predicted"/>
<accession>I7LCZ2</accession>
<gene>
    <name evidence="2" type="ORF">BN52_10075</name>
    <name evidence="3" type="ORF">FC38_GL001188</name>
</gene>
<reference evidence="2 4" key="1">
    <citation type="submission" date="2012-06" db="EMBL/GenBank/DDBJ databases">
        <title>Draft genome sequence of Lactobacillus gigeriorum CRBIP 24.85T, isolated from chicken crop.</title>
        <authorList>
            <person name="Cousin S."/>
            <person name="Ma L."/>
            <person name="Creno S."/>
            <person name="Clermont D."/>
            <person name="Loux V."/>
            <person name="Bizet C."/>
            <person name="Bouchier C."/>
        </authorList>
    </citation>
    <scope>NUCLEOTIDE SEQUENCE [LARGE SCALE GENOMIC DNA]</scope>
    <source>
        <strain evidence="4">CRBIP 24.85T</strain>
        <strain evidence="2">Type strain: CRBIP 24.85</strain>
    </source>
</reference>
<evidence type="ECO:0000313" key="5">
    <source>
        <dbReference type="Proteomes" id="UP000051521"/>
    </source>
</evidence>
<sequence length="75" mass="8124">MKEFTVEELAQFDGKDGRKAYVAVDGKVYDVTGNSHWTNGEHHGTLAGRDLTKAIEASPHGLSVLAKLEQVGTLK</sequence>
<protein>
    <submittedName>
        <fullName evidence="2">Cytochrome b5</fullName>
    </submittedName>
</protein>
<dbReference type="AlphaFoldDB" id="I7LCZ2"/>
<dbReference type="Proteomes" id="UP000051521">
    <property type="component" value="Unassembled WGS sequence"/>
</dbReference>
<feature type="domain" description="Cytochrome b5 heme-binding" evidence="1">
    <location>
        <begin position="4"/>
        <end position="75"/>
    </location>
</feature>
<dbReference type="InterPro" id="IPR036400">
    <property type="entry name" value="Cyt_B5-like_heme/steroid_sf"/>
</dbReference>
<dbReference type="PATRIC" id="fig|1423751.3.peg.1227"/>
<dbReference type="OrthoDB" id="9785263at2"/>
<organism evidence="2 4">
    <name type="scientific">Lactobacillus gigeriorum DSM 23908 = CRBIP 24.85</name>
    <dbReference type="NCBI Taxonomy" id="1423751"/>
    <lineage>
        <taxon>Bacteria</taxon>
        <taxon>Bacillati</taxon>
        <taxon>Bacillota</taxon>
        <taxon>Bacilli</taxon>
        <taxon>Lactobacillales</taxon>
        <taxon>Lactobacillaceae</taxon>
        <taxon>Lactobacillus</taxon>
    </lineage>
</organism>
<dbReference type="EMBL" id="CAKC01000041">
    <property type="protein sequence ID" value="CCI86916.1"/>
    <property type="molecule type" value="Genomic_DNA"/>
</dbReference>
<dbReference type="SMART" id="SM01117">
    <property type="entry name" value="Cyt-b5"/>
    <property type="match status" value="1"/>
</dbReference>
<dbReference type="Pfam" id="PF00173">
    <property type="entry name" value="Cyt-b5"/>
    <property type="match status" value="1"/>
</dbReference>
<name>I7LCZ2_9LACO</name>
<keyword evidence="5" id="KW-1185">Reference proteome</keyword>
<evidence type="ECO:0000313" key="4">
    <source>
        <dbReference type="Proteomes" id="UP000009326"/>
    </source>
</evidence>
<reference evidence="3 5" key="2">
    <citation type="journal article" date="2015" name="Genome Announc.">
        <title>Expanding the biotechnology potential of lactobacilli through comparative genomics of 213 strains and associated genera.</title>
        <authorList>
            <person name="Sun Z."/>
            <person name="Harris H.M."/>
            <person name="McCann A."/>
            <person name="Guo C."/>
            <person name="Argimon S."/>
            <person name="Zhang W."/>
            <person name="Yang X."/>
            <person name="Jeffery I.B."/>
            <person name="Cooney J.C."/>
            <person name="Kagawa T.F."/>
            <person name="Liu W."/>
            <person name="Song Y."/>
            <person name="Salvetti E."/>
            <person name="Wrobel A."/>
            <person name="Rasinkangas P."/>
            <person name="Parkhill J."/>
            <person name="Rea M.C."/>
            <person name="O'Sullivan O."/>
            <person name="Ritari J."/>
            <person name="Douillard F.P."/>
            <person name="Paul Ross R."/>
            <person name="Yang R."/>
            <person name="Briner A.E."/>
            <person name="Felis G.E."/>
            <person name="de Vos W.M."/>
            <person name="Barrangou R."/>
            <person name="Klaenhammer T.R."/>
            <person name="Caufield P.W."/>
            <person name="Cui Y."/>
            <person name="Zhang H."/>
            <person name="O'Toole P.W."/>
        </authorList>
    </citation>
    <scope>NUCLEOTIDE SEQUENCE [LARGE SCALE GENOMIC DNA]</scope>
    <source>
        <strain evidence="3 5">DSM 23908</strain>
    </source>
</reference>
<dbReference type="Proteomes" id="UP000009326">
    <property type="component" value="Unassembled WGS sequence"/>
</dbReference>
<dbReference type="RefSeq" id="WP_008472996.1">
    <property type="nucleotide sequence ID" value="NZ_AYZO01000033.1"/>
</dbReference>
<dbReference type="Gene3D" id="3.10.120.10">
    <property type="entry name" value="Cytochrome b5-like heme/steroid binding domain"/>
    <property type="match status" value="1"/>
</dbReference>
<evidence type="ECO:0000313" key="3">
    <source>
        <dbReference type="EMBL" id="KRN10216.1"/>
    </source>
</evidence>
<comment type="caution">
    <text evidence="2">The sequence shown here is derived from an EMBL/GenBank/DDBJ whole genome shotgun (WGS) entry which is preliminary data.</text>
</comment>
<dbReference type="SUPFAM" id="SSF55856">
    <property type="entry name" value="Cytochrome b5-like heme/steroid binding domain"/>
    <property type="match status" value="1"/>
</dbReference>